<feature type="transmembrane region" description="Helical" evidence="1">
    <location>
        <begin position="79"/>
        <end position="98"/>
    </location>
</feature>
<dbReference type="AlphaFoldDB" id="A0A9W6V3M9"/>
<gene>
    <name evidence="2" type="ORF">Kpho02_37310</name>
</gene>
<sequence>MLADLLDSCRARGAPRRRAASHVLEPPPMAAVCPSCSLADRTVPVPTALQDHDAPLDRSARRLLGVPPEPARGSRVSTLLLLLAVLSALQTLRGLVMLVRAGSAAGLREVVFVVVAGAVAVGSYWASSALRRAGDRKADRRRAAAGDWPVSYEQWTLVHQAWRASWLCRACRSAFLPAGALGADFPASGPLSFEHFRDRLTETARRADLAGGFSPVDEQPAAAARE</sequence>
<accession>A0A9W6V3M9</accession>
<keyword evidence="1" id="KW-1133">Transmembrane helix</keyword>
<dbReference type="EMBL" id="BSSA01000012">
    <property type="protein sequence ID" value="GLW71432.1"/>
    <property type="molecule type" value="Genomic_DNA"/>
</dbReference>
<dbReference type="Proteomes" id="UP001165041">
    <property type="component" value="Unassembled WGS sequence"/>
</dbReference>
<evidence type="ECO:0000313" key="2">
    <source>
        <dbReference type="EMBL" id="GLW71432.1"/>
    </source>
</evidence>
<protein>
    <submittedName>
        <fullName evidence="2">Uncharacterized protein</fullName>
    </submittedName>
</protein>
<keyword evidence="1" id="KW-0812">Transmembrane</keyword>
<evidence type="ECO:0000256" key="1">
    <source>
        <dbReference type="SAM" id="Phobius"/>
    </source>
</evidence>
<proteinExistence type="predicted"/>
<keyword evidence="1" id="KW-0472">Membrane</keyword>
<evidence type="ECO:0000313" key="3">
    <source>
        <dbReference type="Proteomes" id="UP001165041"/>
    </source>
</evidence>
<comment type="caution">
    <text evidence="2">The sequence shown here is derived from an EMBL/GenBank/DDBJ whole genome shotgun (WGS) entry which is preliminary data.</text>
</comment>
<reference evidence="2" key="1">
    <citation type="submission" date="2023-02" db="EMBL/GenBank/DDBJ databases">
        <title>Kitasatospora phosalacinea NBRC 14627.</title>
        <authorList>
            <person name="Ichikawa N."/>
            <person name="Sato H."/>
            <person name="Tonouchi N."/>
        </authorList>
    </citation>
    <scope>NUCLEOTIDE SEQUENCE</scope>
    <source>
        <strain evidence="2">NBRC 14627</strain>
    </source>
</reference>
<name>A0A9W6V3M9_9ACTN</name>
<organism evidence="2 3">
    <name type="scientific">Kitasatospora phosalacinea</name>
    <dbReference type="NCBI Taxonomy" id="2065"/>
    <lineage>
        <taxon>Bacteria</taxon>
        <taxon>Bacillati</taxon>
        <taxon>Actinomycetota</taxon>
        <taxon>Actinomycetes</taxon>
        <taxon>Kitasatosporales</taxon>
        <taxon>Streptomycetaceae</taxon>
        <taxon>Kitasatospora</taxon>
    </lineage>
</organism>
<feature type="transmembrane region" description="Helical" evidence="1">
    <location>
        <begin position="110"/>
        <end position="130"/>
    </location>
</feature>